<feature type="transmembrane region" description="Helical" evidence="5">
    <location>
        <begin position="364"/>
        <end position="382"/>
    </location>
</feature>
<feature type="transmembrane region" description="Helical" evidence="5">
    <location>
        <begin position="76"/>
        <end position="94"/>
    </location>
</feature>
<evidence type="ECO:0000313" key="8">
    <source>
        <dbReference type="EMBL" id="RVT53458.1"/>
    </source>
</evidence>
<dbReference type="GO" id="GO:0016020">
    <property type="term" value="C:membrane"/>
    <property type="evidence" value="ECO:0007669"/>
    <property type="project" value="UniProtKB-SubCell"/>
</dbReference>
<feature type="transmembrane region" description="Helical" evidence="5">
    <location>
        <begin position="239"/>
        <end position="257"/>
    </location>
</feature>
<evidence type="ECO:0000256" key="2">
    <source>
        <dbReference type="ARBA" id="ARBA00022692"/>
    </source>
</evidence>
<evidence type="ECO:0000259" key="7">
    <source>
        <dbReference type="Pfam" id="PF19358"/>
    </source>
</evidence>
<comment type="caution">
    <text evidence="8">The sequence shown here is derived from an EMBL/GenBank/DDBJ whole genome shotgun (WGS) entry which is preliminary data.</text>
</comment>
<organism evidence="8 9">
    <name type="scientific">Rubrivivax albus</name>
    <dbReference type="NCBI Taxonomy" id="2499835"/>
    <lineage>
        <taxon>Bacteria</taxon>
        <taxon>Pseudomonadati</taxon>
        <taxon>Pseudomonadota</taxon>
        <taxon>Betaproteobacteria</taxon>
        <taxon>Burkholderiales</taxon>
        <taxon>Sphaerotilaceae</taxon>
        <taxon>Rubrivivax</taxon>
    </lineage>
</organism>
<gene>
    <name evidence="8" type="ORF">ENE75_00710</name>
</gene>
<dbReference type="AlphaFoldDB" id="A0A437JZD6"/>
<dbReference type="InterPro" id="IPR007016">
    <property type="entry name" value="O-antigen_ligase-rel_domated"/>
</dbReference>
<keyword evidence="9" id="KW-1185">Reference proteome</keyword>
<evidence type="ECO:0000256" key="1">
    <source>
        <dbReference type="ARBA" id="ARBA00004141"/>
    </source>
</evidence>
<feature type="transmembrane region" description="Helical" evidence="5">
    <location>
        <begin position="129"/>
        <end position="150"/>
    </location>
</feature>
<dbReference type="Proteomes" id="UP000288178">
    <property type="component" value="Unassembled WGS sequence"/>
</dbReference>
<dbReference type="Pfam" id="PF19358">
    <property type="entry name" value="DUF5935"/>
    <property type="match status" value="1"/>
</dbReference>
<evidence type="ECO:0000313" key="9">
    <source>
        <dbReference type="Proteomes" id="UP000288178"/>
    </source>
</evidence>
<feature type="domain" description="DUF5935" evidence="7">
    <location>
        <begin position="1"/>
        <end position="186"/>
    </location>
</feature>
<keyword evidence="3 5" id="KW-1133">Transmembrane helix</keyword>
<dbReference type="InterPro" id="IPR051533">
    <property type="entry name" value="WaaL-like"/>
</dbReference>
<feature type="transmembrane region" description="Helical" evidence="5">
    <location>
        <begin position="12"/>
        <end position="31"/>
    </location>
</feature>
<feature type="transmembrane region" description="Helical" evidence="5">
    <location>
        <begin position="332"/>
        <end position="352"/>
    </location>
</feature>
<dbReference type="RefSeq" id="WP_128194616.1">
    <property type="nucleotide sequence ID" value="NZ_SACT01000001.1"/>
</dbReference>
<dbReference type="Pfam" id="PF04932">
    <property type="entry name" value="Wzy_C"/>
    <property type="match status" value="1"/>
</dbReference>
<dbReference type="PANTHER" id="PTHR37422">
    <property type="entry name" value="TEICHURONIC ACID BIOSYNTHESIS PROTEIN TUAE"/>
    <property type="match status" value="1"/>
</dbReference>
<feature type="transmembrane region" description="Helical" evidence="5">
    <location>
        <begin position="216"/>
        <end position="232"/>
    </location>
</feature>
<evidence type="ECO:0000256" key="4">
    <source>
        <dbReference type="ARBA" id="ARBA00023136"/>
    </source>
</evidence>
<keyword evidence="2 5" id="KW-0812">Transmembrane</keyword>
<feature type="transmembrane region" description="Helical" evidence="5">
    <location>
        <begin position="193"/>
        <end position="210"/>
    </location>
</feature>
<reference evidence="8 9" key="1">
    <citation type="submission" date="2019-01" db="EMBL/GenBank/DDBJ databases">
        <authorList>
            <person name="Chen W.-M."/>
        </authorList>
    </citation>
    <scope>NUCLEOTIDE SEQUENCE [LARGE SCALE GENOMIC DNA]</scope>
    <source>
        <strain evidence="8 9">ICH-3</strain>
    </source>
</reference>
<evidence type="ECO:0000256" key="3">
    <source>
        <dbReference type="ARBA" id="ARBA00022989"/>
    </source>
</evidence>
<comment type="subcellular location">
    <subcellularLocation>
        <location evidence="1">Membrane</location>
        <topology evidence="1">Multi-pass membrane protein</topology>
    </subcellularLocation>
</comment>
<evidence type="ECO:0000256" key="5">
    <source>
        <dbReference type="SAM" id="Phobius"/>
    </source>
</evidence>
<sequence length="472" mass="52122">MRDFLVMSVIVPWAMVAIRHPWIGVLLWVWVSLMSPHRYTYGFAYSAPVAMLAAGVTLVGLLFTVEKRNPFKASPVVWFALLTLWITLSWQMGLDPSGQFSQWDKVIKVNVMVFVTLMLFHSKQHIFCLVWVLTLSVALLSAKGGLFTIATGGGYRVWGPPGSWIEGNNDFAVATIMTIPLLRFMQMQVSRKWLSMVLTLLMLLSAASALGSHSRGALLAIVAMTTVLWWRGGRRVRNGLLLLALGAVMIAAMPSNWTERMETIETYEEDASALGRLSAWWVSWRIAQNYPFGVGFDITSSELFNAFSPYGTEFGQPVAHSIWFQMLGHHGFVGFFLFAAVWVSTWFVAGRLRRAASARPDIKWVGDLGAMAQVCLVGYAVGGAFLQLAYYDFPYYVMAIVSVAHAWVKREAWQTDRPTPGGWRSLIGLADPIDRAQRFGTNAAGLGAAMQPAAQLGQGTGSPGPVRARLDG</sequence>
<feature type="transmembrane region" description="Helical" evidence="5">
    <location>
        <begin position="43"/>
        <end position="64"/>
    </location>
</feature>
<feature type="domain" description="O-antigen ligase-related" evidence="6">
    <location>
        <begin position="200"/>
        <end position="339"/>
    </location>
</feature>
<proteinExistence type="predicted"/>
<dbReference type="GO" id="GO:0016874">
    <property type="term" value="F:ligase activity"/>
    <property type="evidence" value="ECO:0007669"/>
    <property type="project" value="UniProtKB-KW"/>
</dbReference>
<keyword evidence="8" id="KW-0436">Ligase</keyword>
<dbReference type="PANTHER" id="PTHR37422:SF13">
    <property type="entry name" value="LIPOPOLYSACCHARIDE BIOSYNTHESIS PROTEIN PA4999-RELATED"/>
    <property type="match status" value="1"/>
</dbReference>
<protein>
    <submittedName>
        <fullName evidence="8">Putative O-glycosylation ligase, exosortase A system-associated</fullName>
    </submittedName>
</protein>
<accession>A0A437JZD6</accession>
<name>A0A437JZD6_9BURK</name>
<dbReference type="InterPro" id="IPR045979">
    <property type="entry name" value="DUF5935"/>
</dbReference>
<dbReference type="InterPro" id="IPR017528">
    <property type="entry name" value="CHP03097O-antigen_lig-rel"/>
</dbReference>
<dbReference type="EMBL" id="SACT01000001">
    <property type="protein sequence ID" value="RVT53458.1"/>
    <property type="molecule type" value="Genomic_DNA"/>
</dbReference>
<evidence type="ECO:0000259" key="6">
    <source>
        <dbReference type="Pfam" id="PF04932"/>
    </source>
</evidence>
<dbReference type="OrthoDB" id="9772644at2"/>
<dbReference type="NCBIfam" id="TIGR03097">
    <property type="entry name" value="PEP_O_lig_1"/>
    <property type="match status" value="1"/>
</dbReference>
<keyword evidence="4 5" id="KW-0472">Membrane</keyword>